<feature type="transmembrane region" description="Helical" evidence="8">
    <location>
        <begin position="33"/>
        <end position="52"/>
    </location>
</feature>
<evidence type="ECO:0000259" key="9">
    <source>
        <dbReference type="Pfam" id="PF00892"/>
    </source>
</evidence>
<feature type="transmembrane region" description="Helical" evidence="8">
    <location>
        <begin position="104"/>
        <end position="123"/>
    </location>
</feature>
<feature type="domain" description="EamA" evidence="9">
    <location>
        <begin position="7"/>
        <end position="143"/>
    </location>
</feature>
<feature type="transmembrane region" description="Helical" evidence="8">
    <location>
        <begin position="273"/>
        <end position="291"/>
    </location>
</feature>
<dbReference type="Proteomes" id="UP000037939">
    <property type="component" value="Unassembled WGS sequence"/>
</dbReference>
<feature type="transmembrane region" description="Helical" evidence="8">
    <location>
        <begin position="239"/>
        <end position="261"/>
    </location>
</feature>
<evidence type="ECO:0000313" key="10">
    <source>
        <dbReference type="EMBL" id="KPC53058.1"/>
    </source>
</evidence>
<evidence type="ECO:0000256" key="5">
    <source>
        <dbReference type="ARBA" id="ARBA00022692"/>
    </source>
</evidence>
<protein>
    <submittedName>
        <fullName evidence="10">EamA-like transporter family protein</fullName>
    </submittedName>
</protein>
<dbReference type="NCBIfam" id="TIGR00688">
    <property type="entry name" value="rarD"/>
    <property type="match status" value="1"/>
</dbReference>
<keyword evidence="6 8" id="KW-1133">Transmembrane helix</keyword>
<dbReference type="OrthoDB" id="3250831at2"/>
<evidence type="ECO:0000256" key="7">
    <source>
        <dbReference type="ARBA" id="ARBA00023136"/>
    </source>
</evidence>
<dbReference type="SUPFAM" id="SSF103481">
    <property type="entry name" value="Multidrug resistance efflux transporter EmrE"/>
    <property type="match status" value="2"/>
</dbReference>
<dbReference type="AlphaFoldDB" id="A0A0N0XIU3"/>
<dbReference type="PANTHER" id="PTHR22911:SF137">
    <property type="entry name" value="SOLUTE CARRIER FAMILY 35 MEMBER G2-RELATED"/>
    <property type="match status" value="1"/>
</dbReference>
<keyword evidence="11" id="KW-1185">Reference proteome</keyword>
<dbReference type="InterPro" id="IPR004626">
    <property type="entry name" value="RarD"/>
</dbReference>
<dbReference type="InterPro" id="IPR037185">
    <property type="entry name" value="EmrE-like"/>
</dbReference>
<evidence type="ECO:0000256" key="8">
    <source>
        <dbReference type="SAM" id="Phobius"/>
    </source>
</evidence>
<comment type="caution">
    <text evidence="10">The sequence shown here is derived from an EMBL/GenBank/DDBJ whole genome shotgun (WGS) entry which is preliminary data.</text>
</comment>
<feature type="transmembrane region" description="Helical" evidence="8">
    <location>
        <begin position="7"/>
        <end position="27"/>
    </location>
</feature>
<evidence type="ECO:0000313" key="11">
    <source>
        <dbReference type="Proteomes" id="UP000037939"/>
    </source>
</evidence>
<sequence>MLLSGRGFAYSLGASLVFATLGAYAAWLHPLDGMAIVAWRVTFTIPAMWLVLMLLRQTDRFWALCGRMKREPILWLVLPVAAFLLFVQQWLFMWAPGVGRLMEVSLGYFLLPLVMVLAGFFFYKERPTPLQWLAVGFACVGVIHEIWLTRAFSWVTLLTAAGYPPYLMLRRWAKLDPVAGFLLESLFILPCVAWYLASHDAATHALTLRPMLWLMLPLLGILTATAFALYLAASKLLPWSVLGILGYVEPVLLFFISILFLGEPFTAAGLGTYIPIWIGVLLTCGHSLHTLRTQQA</sequence>
<evidence type="ECO:0000256" key="1">
    <source>
        <dbReference type="ARBA" id="ARBA00004651"/>
    </source>
</evidence>
<dbReference type="PANTHER" id="PTHR22911">
    <property type="entry name" value="ACYL-MALONYL CONDENSING ENZYME-RELATED"/>
    <property type="match status" value="1"/>
</dbReference>
<gene>
    <name evidence="10" type="ORF">WG78_11225</name>
</gene>
<evidence type="ECO:0000256" key="6">
    <source>
        <dbReference type="ARBA" id="ARBA00022989"/>
    </source>
</evidence>
<dbReference type="InterPro" id="IPR000620">
    <property type="entry name" value="EamA_dom"/>
</dbReference>
<comment type="subcellular location">
    <subcellularLocation>
        <location evidence="1">Cell membrane</location>
        <topology evidence="1">Multi-pass membrane protein</topology>
    </subcellularLocation>
</comment>
<comment type="similarity">
    <text evidence="2">Belongs to the EamA transporter family.</text>
</comment>
<feature type="transmembrane region" description="Helical" evidence="8">
    <location>
        <begin position="153"/>
        <end position="169"/>
    </location>
</feature>
<dbReference type="EMBL" id="LAQT01000008">
    <property type="protein sequence ID" value="KPC53058.1"/>
    <property type="molecule type" value="Genomic_DNA"/>
</dbReference>
<reference evidence="10 11" key="1">
    <citation type="submission" date="2015-07" db="EMBL/GenBank/DDBJ databases">
        <title>Draft genome sequence of the Amantichitinum ursilacus IGB-41, a new chitin-degrading bacterium.</title>
        <authorList>
            <person name="Kirstahler P."/>
            <person name="Guenther M."/>
            <person name="Grumaz C."/>
            <person name="Rupp S."/>
            <person name="Zibek S."/>
            <person name="Sohn K."/>
        </authorList>
    </citation>
    <scope>NUCLEOTIDE SEQUENCE [LARGE SCALE GENOMIC DNA]</scope>
    <source>
        <strain evidence="10 11">IGB-41</strain>
    </source>
</reference>
<evidence type="ECO:0000256" key="3">
    <source>
        <dbReference type="ARBA" id="ARBA00022448"/>
    </source>
</evidence>
<keyword evidence="3" id="KW-0813">Transport</keyword>
<organism evidence="10 11">
    <name type="scientific">Amantichitinum ursilacus</name>
    <dbReference type="NCBI Taxonomy" id="857265"/>
    <lineage>
        <taxon>Bacteria</taxon>
        <taxon>Pseudomonadati</taxon>
        <taxon>Pseudomonadota</taxon>
        <taxon>Betaproteobacteria</taxon>
        <taxon>Neisseriales</taxon>
        <taxon>Chitinibacteraceae</taxon>
        <taxon>Amantichitinum</taxon>
    </lineage>
</organism>
<feature type="transmembrane region" description="Helical" evidence="8">
    <location>
        <begin position="210"/>
        <end position="232"/>
    </location>
</feature>
<feature type="transmembrane region" description="Helical" evidence="8">
    <location>
        <begin position="130"/>
        <end position="147"/>
    </location>
</feature>
<feature type="transmembrane region" description="Helical" evidence="8">
    <location>
        <begin position="181"/>
        <end position="198"/>
    </location>
</feature>
<dbReference type="GO" id="GO:0005886">
    <property type="term" value="C:plasma membrane"/>
    <property type="evidence" value="ECO:0007669"/>
    <property type="project" value="UniProtKB-SubCell"/>
</dbReference>
<evidence type="ECO:0000256" key="4">
    <source>
        <dbReference type="ARBA" id="ARBA00022475"/>
    </source>
</evidence>
<evidence type="ECO:0000256" key="2">
    <source>
        <dbReference type="ARBA" id="ARBA00007362"/>
    </source>
</evidence>
<keyword evidence="5 8" id="KW-0812">Transmembrane</keyword>
<keyword evidence="7 8" id="KW-0472">Membrane</keyword>
<feature type="transmembrane region" description="Helical" evidence="8">
    <location>
        <begin position="73"/>
        <end position="92"/>
    </location>
</feature>
<keyword evidence="4" id="KW-1003">Cell membrane</keyword>
<dbReference type="Pfam" id="PF00892">
    <property type="entry name" value="EamA"/>
    <property type="match status" value="1"/>
</dbReference>
<name>A0A0N0XIU3_9NEIS</name>
<accession>A0A0N0XIU3</accession>
<proteinExistence type="inferred from homology"/>